<dbReference type="Gene3D" id="3.30.420.150">
    <property type="entry name" value="Exopolyphosphatase. Domain 2"/>
    <property type="match status" value="1"/>
</dbReference>
<dbReference type="EMBL" id="BSST01000001">
    <property type="protein sequence ID" value="GLX79338.1"/>
    <property type="molecule type" value="Genomic_DNA"/>
</dbReference>
<dbReference type="PANTHER" id="PTHR30005:SF0">
    <property type="entry name" value="RETROGRADE REGULATION PROTEIN 2"/>
    <property type="match status" value="1"/>
</dbReference>
<evidence type="ECO:0000313" key="5">
    <source>
        <dbReference type="Proteomes" id="UP001157186"/>
    </source>
</evidence>
<dbReference type="InterPro" id="IPR030673">
    <property type="entry name" value="PyroPPase_GppA_Ppx"/>
</dbReference>
<dbReference type="InterPro" id="IPR003695">
    <property type="entry name" value="Ppx_GppA_N"/>
</dbReference>
<protein>
    <submittedName>
        <fullName evidence="4">Exopolyphosphatase</fullName>
    </submittedName>
</protein>
<dbReference type="Pfam" id="PF02541">
    <property type="entry name" value="Ppx-GppA"/>
    <property type="match status" value="1"/>
</dbReference>
<dbReference type="CDD" id="cd24053">
    <property type="entry name" value="ASKHA_NBD_EcPPX-GppA-like"/>
    <property type="match status" value="1"/>
</dbReference>
<dbReference type="Gene3D" id="3.30.420.40">
    <property type="match status" value="1"/>
</dbReference>
<comment type="caution">
    <text evidence="4">The sequence shown here is derived from an EMBL/GenBank/DDBJ whole genome shotgun (WGS) entry which is preliminary data.</text>
</comment>
<dbReference type="PIRSF" id="PIRSF001267">
    <property type="entry name" value="Pyrophosphatase_GppA_Ppx"/>
    <property type="match status" value="1"/>
</dbReference>
<dbReference type="SUPFAM" id="SSF53067">
    <property type="entry name" value="Actin-like ATPase domain"/>
    <property type="match status" value="2"/>
</dbReference>
<name>A0ABQ6GTR9_9GAMM</name>
<dbReference type="RefSeq" id="WP_284245248.1">
    <property type="nucleotide sequence ID" value="NZ_BSST01000001.1"/>
</dbReference>
<sequence length="504" mass="57400">MNNTAKPSSNTDYFAALDIGSNSFHYVLARQVGDHLQILHGEKYQVQLAQGLDSNNLLSASALSRGVSTLAHLATTTTHIQASNFRAVATFTLRQAKNSAAFLKAARKVFPFNIEVISGHEEARLIYQGVAHYLQNDIQQLVLDIGGGSTECVIGKKDKIQTLDSLNMGCVSYQKQFFPNHIICKKAFKQAILSAKHEVDAIVKRFKKQQWQHVVGTSGTIKAISRIVNYHHEIQRPFTLQDLLTIKQQLLTFNHSDDIVIDGLKENRKAVICSGVAILIALMERLEISEIEYCQYALREGVLFEQLENLKHNNVRLRTISNLIERFNIDKLHASHVNSIAMKMFNQVSQVWQLTDAIYHELLQSAIQLHEIGMDINASGYHKHGQYILEQADLAGFNQEQQKALAWLVGNQRKKITQAESDIWYLLSEDKLLKLCMIVRISVLLTQQRHHDDQFLSQVIADKKSLTLTLDKQWLQERPIIDTELFYEQQNCKKCGYQLLINQR</sequence>
<feature type="domain" description="Ppx/GppA phosphatase C-terminal" evidence="3">
    <location>
        <begin position="315"/>
        <end position="489"/>
    </location>
</feature>
<reference evidence="4 5" key="1">
    <citation type="submission" date="2023-03" db="EMBL/GenBank/DDBJ databases">
        <title>Draft genome sequence of Thalassotalea insulae KCTC 62186T.</title>
        <authorList>
            <person name="Sawabe T."/>
        </authorList>
    </citation>
    <scope>NUCLEOTIDE SEQUENCE [LARGE SCALE GENOMIC DNA]</scope>
    <source>
        <strain evidence="4 5">KCTC 62186</strain>
    </source>
</reference>
<proteinExistence type="predicted"/>
<gene>
    <name evidence="4" type="ORF">tinsulaeT_26780</name>
</gene>
<evidence type="ECO:0000256" key="1">
    <source>
        <dbReference type="ARBA" id="ARBA00022801"/>
    </source>
</evidence>
<dbReference type="Proteomes" id="UP001157186">
    <property type="component" value="Unassembled WGS sequence"/>
</dbReference>
<keyword evidence="5" id="KW-1185">Reference proteome</keyword>
<evidence type="ECO:0000313" key="4">
    <source>
        <dbReference type="EMBL" id="GLX79338.1"/>
    </source>
</evidence>
<dbReference type="SUPFAM" id="SSF109604">
    <property type="entry name" value="HD-domain/PDEase-like"/>
    <property type="match status" value="1"/>
</dbReference>
<keyword evidence="1" id="KW-0378">Hydrolase</keyword>
<dbReference type="InterPro" id="IPR043129">
    <property type="entry name" value="ATPase_NBD"/>
</dbReference>
<dbReference type="InterPro" id="IPR050273">
    <property type="entry name" value="GppA/Ppx_hydrolase"/>
</dbReference>
<dbReference type="InterPro" id="IPR048950">
    <property type="entry name" value="Ppx_GppA_C"/>
</dbReference>
<dbReference type="PANTHER" id="PTHR30005">
    <property type="entry name" value="EXOPOLYPHOSPHATASE"/>
    <property type="match status" value="1"/>
</dbReference>
<evidence type="ECO:0000259" key="3">
    <source>
        <dbReference type="Pfam" id="PF21447"/>
    </source>
</evidence>
<feature type="domain" description="Ppx/GppA phosphatase N-terminal" evidence="2">
    <location>
        <begin position="28"/>
        <end position="309"/>
    </location>
</feature>
<evidence type="ECO:0000259" key="2">
    <source>
        <dbReference type="Pfam" id="PF02541"/>
    </source>
</evidence>
<organism evidence="4 5">
    <name type="scientific">Thalassotalea insulae</name>
    <dbReference type="NCBI Taxonomy" id="2056778"/>
    <lineage>
        <taxon>Bacteria</taxon>
        <taxon>Pseudomonadati</taxon>
        <taxon>Pseudomonadota</taxon>
        <taxon>Gammaproteobacteria</taxon>
        <taxon>Alteromonadales</taxon>
        <taxon>Colwelliaceae</taxon>
        <taxon>Thalassotalea</taxon>
    </lineage>
</organism>
<accession>A0ABQ6GTR9</accession>
<dbReference type="Pfam" id="PF21447">
    <property type="entry name" value="Ppx-GppA_III"/>
    <property type="match status" value="1"/>
</dbReference>
<dbReference type="Gene3D" id="1.10.3210.10">
    <property type="entry name" value="Hypothetical protein af1432"/>
    <property type="match status" value="1"/>
</dbReference>